<dbReference type="CDD" id="cd13191">
    <property type="entry name" value="FERM_C_FRMD4A_FRMD4B"/>
    <property type="match status" value="1"/>
</dbReference>
<dbReference type="InterPro" id="IPR011993">
    <property type="entry name" value="PH-like_dom_sf"/>
</dbReference>
<dbReference type="CDD" id="cd17103">
    <property type="entry name" value="FERM_F1_FRMD4"/>
    <property type="match status" value="1"/>
</dbReference>
<dbReference type="PANTHER" id="PTHR46079">
    <property type="entry name" value="FERM DOMAIN-CONTAINING PROTEIN 4"/>
    <property type="match status" value="1"/>
</dbReference>
<sequence>MEHDMLGPLLNVHMTDGRRTQVVLLDDKRVDLVVQSKLLAGDLLDLVVSYFSLKEKEYFGLACADEIGHYNWLQLDRKVLDHEFLPRTGTLILYFQVQFFCESIAHLRDSITIELFYLQAKNSIFKGDIEVDSETVFELAAYVLQATDGDFISDAKARNDLKTLPVLPHSTLREHPSLPYCEEKIIFYYRQLKGLSRGQAIICYMQLVESLPTYGVHFYELKDKTGIPWWLGLSYKGIGQYDIKDRLTPRKVFQWRQLQNIYYRDRKFYIEVIDPRRVVHTLSNLNLYEESLEEDIYDELSDAIADPTTQVSVSKRTFGAANSTIHAWYGSPVMVKSMWTMAVRQHQFYLDKKHSKERYPAQRSFNQIANELTTSTNSLTPSQTSEMSEEQTEGEGTNITLLKDAKEASSRELLAIEGEVARKELVEALKARKVVLQDTLQEKLENLRQLCLKEAEITGELPIEYPRIPGEPLPRPKTRVTTAFTLSDKTVNTPESHEEDEGLSRLEGEYEIQSKITTAAMKLANDPTISKKVRKTRRDSYKKSAQRLNSIEVQLIDLRRKLGLELAEPSPEKRALEEYNSMNRSGRKASTPHTPPTSRLGFGFMSERGRTKTLDDKKGARIRSKSVPRQLLNGGWRSPSQSRKSKDKGQTPVEIYSDTPPKDSPKAYKKSDSKKSSRVKKPPVSSYQSETNLQTSSDLMNGPRQIRSNSMSSKDSYHSHRSVDYVENQRQPSYAKTPVGYSDTFSKSTPTLNLQGETSGADSPRRHRNPSNSGSSGSSSARGPPPSYHNSTACRSLNRTGRYYESPELSSSRRDYDSPRLGHHAASLHDLQLSSAHRELPEFDDDLEYHQQPTSLSQPASPKKHHSLGNLNLKSGSVPGPQDIEEQNSAAYTPYRSRTQYRSQQYQNYASRLQGPKKFEFEEVNNYINQPYDPQMDQHDPQQNQSVYHDQVDFTIDQPVPSDRGSGHSSLVGDFQPGATRNRHHSISSQQSSSSHSSHSSSMAIQLGPGSGGSPYHSQRTPVYTHVSEYTSSYASISHTPSNINVSSHNMSAHSQSMTLYQEPQPADTYRTEPKPAAVYRTTSSMVLRPQQTFGTGIAVSKVHYQPVTPMTCEPVALHKKPTHSASTNSLPSFTALEGRSHMVRLHEERPPSYQKPFQVRMKIRCTDLGQGATTVTAQGKMAGLLPAACCHGNQPPKEKWSNGNELTVIK</sequence>
<organism evidence="6 7">
    <name type="scientific">Acanthaster planci</name>
    <name type="common">Crown-of-thorns starfish</name>
    <dbReference type="NCBI Taxonomy" id="133434"/>
    <lineage>
        <taxon>Eukaryota</taxon>
        <taxon>Metazoa</taxon>
        <taxon>Echinodermata</taxon>
        <taxon>Eleutherozoa</taxon>
        <taxon>Asterozoa</taxon>
        <taxon>Asteroidea</taxon>
        <taxon>Valvatacea</taxon>
        <taxon>Valvatida</taxon>
        <taxon>Acanthasteridae</taxon>
        <taxon>Acanthaster</taxon>
    </lineage>
</organism>
<dbReference type="InterPro" id="IPR047176">
    <property type="entry name" value="FRMD4A/B"/>
</dbReference>
<evidence type="ECO:0000313" key="7">
    <source>
        <dbReference type="RefSeq" id="XP_022098081.1"/>
    </source>
</evidence>
<feature type="compositionally biased region" description="Low complexity" evidence="4">
    <location>
        <begin position="987"/>
        <end position="1002"/>
    </location>
</feature>
<dbReference type="InterPro" id="IPR019748">
    <property type="entry name" value="FERM_central"/>
</dbReference>
<evidence type="ECO:0000256" key="4">
    <source>
        <dbReference type="SAM" id="MobiDB-lite"/>
    </source>
</evidence>
<feature type="domain" description="FERM" evidence="5">
    <location>
        <begin position="18"/>
        <end position="353"/>
    </location>
</feature>
<dbReference type="FunFam" id="1.20.80.10:FF:000008">
    <property type="entry name" value="FERM domain containing 4A"/>
    <property type="match status" value="1"/>
</dbReference>
<dbReference type="RefSeq" id="XP_022098081.1">
    <property type="nucleotide sequence ID" value="XM_022242389.1"/>
</dbReference>
<dbReference type="InterPro" id="IPR018980">
    <property type="entry name" value="FERM_PH-like_C"/>
</dbReference>
<dbReference type="GO" id="GO:0005737">
    <property type="term" value="C:cytoplasm"/>
    <property type="evidence" value="ECO:0007669"/>
    <property type="project" value="UniProtKB-SubCell"/>
</dbReference>
<dbReference type="InterPro" id="IPR041785">
    <property type="entry name" value="FRMD4A/B_FERM_C"/>
</dbReference>
<dbReference type="InterPro" id="IPR018979">
    <property type="entry name" value="FERM_N"/>
</dbReference>
<dbReference type="Gene3D" id="2.30.29.30">
    <property type="entry name" value="Pleckstrin-homology domain (PH domain)/Phosphotyrosine-binding domain (PTB)"/>
    <property type="match status" value="1"/>
</dbReference>
<gene>
    <name evidence="7" type="primary">LOC110983263</name>
</gene>
<feature type="compositionally biased region" description="Basic and acidic residues" evidence="4">
    <location>
        <begin position="607"/>
        <end position="619"/>
    </location>
</feature>
<keyword evidence="2" id="KW-0963">Cytoplasm</keyword>
<dbReference type="SMART" id="SM01196">
    <property type="entry name" value="FERM_C"/>
    <property type="match status" value="1"/>
</dbReference>
<dbReference type="Gene3D" id="3.10.20.90">
    <property type="entry name" value="Phosphatidylinositol 3-kinase Catalytic Subunit, Chain A, domain 1"/>
    <property type="match status" value="1"/>
</dbReference>
<dbReference type="GeneID" id="110983263"/>
<dbReference type="AlphaFoldDB" id="A0A8B7Z402"/>
<dbReference type="SMART" id="SM00295">
    <property type="entry name" value="B41"/>
    <property type="match status" value="1"/>
</dbReference>
<dbReference type="InterPro" id="IPR014352">
    <property type="entry name" value="FERM/acyl-CoA-bd_prot_sf"/>
</dbReference>
<feature type="compositionally biased region" description="Polar residues" evidence="4">
    <location>
        <begin position="688"/>
        <end position="699"/>
    </location>
</feature>
<feature type="region of interest" description="Disordered" evidence="4">
    <location>
        <begin position="372"/>
        <end position="395"/>
    </location>
</feature>
<dbReference type="PROSITE" id="PS00660">
    <property type="entry name" value="FERM_1"/>
    <property type="match status" value="1"/>
</dbReference>
<dbReference type="Proteomes" id="UP000694845">
    <property type="component" value="Unplaced"/>
</dbReference>
<dbReference type="InterPro" id="IPR035963">
    <property type="entry name" value="FERM_2"/>
</dbReference>
<feature type="region of interest" description="Disordered" evidence="4">
    <location>
        <begin position="582"/>
        <end position="821"/>
    </location>
</feature>
<evidence type="ECO:0000259" key="5">
    <source>
        <dbReference type="PROSITE" id="PS50057"/>
    </source>
</evidence>
<dbReference type="Pfam" id="PF09380">
    <property type="entry name" value="FERM_C"/>
    <property type="match status" value="1"/>
</dbReference>
<dbReference type="FunFam" id="3.10.20.90:FF:000019">
    <property type="entry name" value="FERM domain containing 4A"/>
    <property type="match status" value="1"/>
</dbReference>
<dbReference type="GO" id="GO:0090162">
    <property type="term" value="P:establishment of epithelial cell polarity"/>
    <property type="evidence" value="ECO:0007669"/>
    <property type="project" value="InterPro"/>
</dbReference>
<evidence type="ECO:0000256" key="1">
    <source>
        <dbReference type="ARBA" id="ARBA00004496"/>
    </source>
</evidence>
<dbReference type="OrthoDB" id="10063592at2759"/>
<dbReference type="PROSITE" id="PS00661">
    <property type="entry name" value="FERM_2"/>
    <property type="match status" value="1"/>
</dbReference>
<dbReference type="Pfam" id="PF00373">
    <property type="entry name" value="FERM_M"/>
    <property type="match status" value="1"/>
</dbReference>
<feature type="compositionally biased region" description="Basic and acidic residues" evidence="4">
    <location>
        <begin position="715"/>
        <end position="724"/>
    </location>
</feature>
<accession>A0A8B7Z402</accession>
<dbReference type="CDD" id="cd14473">
    <property type="entry name" value="FERM_B-lobe"/>
    <property type="match status" value="1"/>
</dbReference>
<dbReference type="PANTHER" id="PTHR46079:SF2">
    <property type="entry name" value="FERM DOMAIN-CONTAINING PROTEIN"/>
    <property type="match status" value="1"/>
</dbReference>
<dbReference type="Pfam" id="PF11819">
    <property type="entry name" value="CUPID"/>
    <property type="match status" value="1"/>
</dbReference>
<dbReference type="Pfam" id="PF09379">
    <property type="entry name" value="FERM_N"/>
    <property type="match status" value="1"/>
</dbReference>
<dbReference type="SUPFAM" id="SSF50729">
    <property type="entry name" value="PH domain-like"/>
    <property type="match status" value="1"/>
</dbReference>
<keyword evidence="6" id="KW-1185">Reference proteome</keyword>
<dbReference type="SUPFAM" id="SSF54236">
    <property type="entry name" value="Ubiquitin-like"/>
    <property type="match status" value="1"/>
</dbReference>
<dbReference type="Gene3D" id="1.20.80.10">
    <property type="match status" value="1"/>
</dbReference>
<dbReference type="InterPro" id="IPR019749">
    <property type="entry name" value="Band_41_domain"/>
</dbReference>
<feature type="compositionally biased region" description="Polar residues" evidence="4">
    <location>
        <begin position="372"/>
        <end position="381"/>
    </location>
</feature>
<protein>
    <submittedName>
        <fullName evidence="7">FERM domain-containing protein 4A-like isoform X1</fullName>
    </submittedName>
</protein>
<dbReference type="InterPro" id="IPR021774">
    <property type="entry name" value="CUPID"/>
</dbReference>
<dbReference type="InterPro" id="IPR000299">
    <property type="entry name" value="FERM_domain"/>
</dbReference>
<dbReference type="PRINTS" id="PR00935">
    <property type="entry name" value="BAND41"/>
</dbReference>
<name>A0A8B7Z402_ACAPL</name>
<feature type="compositionally biased region" description="Basic and acidic residues" evidence="4">
    <location>
        <begin position="660"/>
        <end position="675"/>
    </location>
</feature>
<reference evidence="7" key="1">
    <citation type="submission" date="2025-08" db="UniProtKB">
        <authorList>
            <consortium name="RefSeq"/>
        </authorList>
    </citation>
    <scope>IDENTIFICATION</scope>
</reference>
<feature type="compositionally biased region" description="Polar residues" evidence="4">
    <location>
        <begin position="743"/>
        <end position="761"/>
    </location>
</feature>
<evidence type="ECO:0000256" key="2">
    <source>
        <dbReference type="ARBA" id="ARBA00022490"/>
    </source>
</evidence>
<feature type="compositionally biased region" description="Basic and acidic residues" evidence="4">
    <location>
        <begin position="811"/>
        <end position="820"/>
    </location>
</feature>
<dbReference type="InterPro" id="IPR019747">
    <property type="entry name" value="FERM_CS"/>
</dbReference>
<evidence type="ECO:0000256" key="3">
    <source>
        <dbReference type="ARBA" id="ARBA00023054"/>
    </source>
</evidence>
<keyword evidence="3" id="KW-0175">Coiled coil</keyword>
<dbReference type="KEGG" id="aplc:110983263"/>
<evidence type="ECO:0000313" key="6">
    <source>
        <dbReference type="Proteomes" id="UP000694845"/>
    </source>
</evidence>
<feature type="region of interest" description="Disordered" evidence="4">
    <location>
        <begin position="852"/>
        <end position="885"/>
    </location>
</feature>
<dbReference type="InterPro" id="IPR029071">
    <property type="entry name" value="Ubiquitin-like_domsf"/>
</dbReference>
<feature type="region of interest" description="Disordered" evidence="4">
    <location>
        <begin position="956"/>
        <end position="1020"/>
    </location>
</feature>
<dbReference type="SUPFAM" id="SSF47031">
    <property type="entry name" value="Second domain of FERM"/>
    <property type="match status" value="1"/>
</dbReference>
<feature type="compositionally biased region" description="Low complexity" evidence="4">
    <location>
        <begin position="770"/>
        <end position="782"/>
    </location>
</feature>
<proteinExistence type="predicted"/>
<dbReference type="PROSITE" id="PS50057">
    <property type="entry name" value="FERM_3"/>
    <property type="match status" value="1"/>
</dbReference>
<feature type="compositionally biased region" description="Polar residues" evidence="4">
    <location>
        <begin position="788"/>
        <end position="799"/>
    </location>
</feature>
<comment type="subcellular location">
    <subcellularLocation>
        <location evidence="1">Cytoplasm</location>
    </subcellularLocation>
</comment>